<evidence type="ECO:0000256" key="1">
    <source>
        <dbReference type="SAM" id="MobiDB-lite"/>
    </source>
</evidence>
<reference evidence="2 3" key="1">
    <citation type="journal article" date="2018" name="IMA Fungus">
        <title>IMA Genome-F 9: Draft genome sequence of Annulohypoxylon stygium, Aspergillus mulundensis, Berkeleyomyces basicola (syn. Thielaviopsis basicola), Ceratocystis smalleyi, two Cercospora beticola strains, Coleophoma cylindrospora, Fusarium fracticaudum, Phialophora cf. hyalina, and Morchella septimelata.</title>
        <authorList>
            <person name="Wingfield B.D."/>
            <person name="Bills G.F."/>
            <person name="Dong Y."/>
            <person name="Huang W."/>
            <person name="Nel W.J."/>
            <person name="Swalarsk-Parry B.S."/>
            <person name="Vaghefi N."/>
            <person name="Wilken P.M."/>
            <person name="An Z."/>
            <person name="de Beer Z.W."/>
            <person name="De Vos L."/>
            <person name="Chen L."/>
            <person name="Duong T.A."/>
            <person name="Gao Y."/>
            <person name="Hammerbacher A."/>
            <person name="Kikkert J.R."/>
            <person name="Li Y."/>
            <person name="Li H."/>
            <person name="Li K."/>
            <person name="Li Q."/>
            <person name="Liu X."/>
            <person name="Ma X."/>
            <person name="Naidoo K."/>
            <person name="Pethybridge S.J."/>
            <person name="Sun J."/>
            <person name="Steenkamp E.T."/>
            <person name="van der Nest M.A."/>
            <person name="van Wyk S."/>
            <person name="Wingfield M.J."/>
            <person name="Xiong C."/>
            <person name="Yue Q."/>
            <person name="Zhang X."/>
        </authorList>
    </citation>
    <scope>NUCLEOTIDE SEQUENCE [LARGE SCALE GENOMIC DNA]</scope>
    <source>
        <strain evidence="2 3">BP 5553</strain>
    </source>
</reference>
<sequence length="271" mass="30407">MAPIRRYLRITKYSVLECRIYVDNPALAESWLLNPRTPVLPRVIESVRPLVLPKIREESERSKTKSGKRKGVKDVVVEEDFEVSIFLTETSTRHSLLTKQKNFREKGKKSLESNSHKLIGATNETAIDVEDASVIRREETEEDGLNLQDFPVADAVDSLFVAEDEEARGSKRPRATRGTEWAPGSSQDSSPGSEPLQKRRRDTDAPAAEPIDDKKKMILDTSYEGFAIYGRVLCLVVKRREANKGSSLSGGQAMMEDWITSTQMPPLDDDG</sequence>
<feature type="region of interest" description="Disordered" evidence="1">
    <location>
        <begin position="163"/>
        <end position="213"/>
    </location>
</feature>
<dbReference type="AlphaFoldDB" id="A0A370TB27"/>
<evidence type="ECO:0000313" key="2">
    <source>
        <dbReference type="EMBL" id="RDL31129.1"/>
    </source>
</evidence>
<accession>A0A370TB27</accession>
<feature type="region of interest" description="Disordered" evidence="1">
    <location>
        <begin position="244"/>
        <end position="271"/>
    </location>
</feature>
<gene>
    <name evidence="2" type="ORF">BP5553_09918</name>
</gene>
<dbReference type="OrthoDB" id="5374757at2759"/>
<dbReference type="PANTHER" id="PTHR40635:SF1">
    <property type="match status" value="1"/>
</dbReference>
<name>A0A370TB27_9HELO</name>
<dbReference type="EMBL" id="NPIC01000013">
    <property type="protein sequence ID" value="RDL31129.1"/>
    <property type="molecule type" value="Genomic_DNA"/>
</dbReference>
<dbReference type="GeneID" id="43602767"/>
<evidence type="ECO:0000313" key="3">
    <source>
        <dbReference type="Proteomes" id="UP000254866"/>
    </source>
</evidence>
<dbReference type="RefSeq" id="XP_031865378.1">
    <property type="nucleotide sequence ID" value="XM_032018541.1"/>
</dbReference>
<organism evidence="2 3">
    <name type="scientific">Venustampulla echinocandica</name>
    <dbReference type="NCBI Taxonomy" id="2656787"/>
    <lineage>
        <taxon>Eukaryota</taxon>
        <taxon>Fungi</taxon>
        <taxon>Dikarya</taxon>
        <taxon>Ascomycota</taxon>
        <taxon>Pezizomycotina</taxon>
        <taxon>Leotiomycetes</taxon>
        <taxon>Helotiales</taxon>
        <taxon>Pleuroascaceae</taxon>
        <taxon>Venustampulla</taxon>
    </lineage>
</organism>
<proteinExistence type="predicted"/>
<dbReference type="Proteomes" id="UP000254866">
    <property type="component" value="Unassembled WGS sequence"/>
</dbReference>
<dbReference type="PANTHER" id="PTHR40635">
    <property type="match status" value="1"/>
</dbReference>
<comment type="caution">
    <text evidence="2">The sequence shown here is derived from an EMBL/GenBank/DDBJ whole genome shotgun (WGS) entry which is preliminary data.</text>
</comment>
<protein>
    <submittedName>
        <fullName evidence="2">Uncharacterized protein</fullName>
    </submittedName>
</protein>
<keyword evidence="3" id="KW-1185">Reference proteome</keyword>